<comment type="caution">
    <text evidence="3">The sequence shown here is derived from an EMBL/GenBank/DDBJ whole genome shotgun (WGS) entry which is preliminary data.</text>
</comment>
<organism evidence="3 4">
    <name type="scientific">Geoalkalibacter ferrihydriticus DSM 17813</name>
    <dbReference type="NCBI Taxonomy" id="1121915"/>
    <lineage>
        <taxon>Bacteria</taxon>
        <taxon>Pseudomonadati</taxon>
        <taxon>Thermodesulfobacteriota</taxon>
        <taxon>Desulfuromonadia</taxon>
        <taxon>Desulfuromonadales</taxon>
        <taxon>Geoalkalibacteraceae</taxon>
        <taxon>Geoalkalibacter</taxon>
    </lineage>
</organism>
<name>A0A0C2HJL3_9BACT</name>
<feature type="chain" id="PRO_5002161778" evidence="2">
    <location>
        <begin position="22"/>
        <end position="70"/>
    </location>
</feature>
<evidence type="ECO:0000256" key="1">
    <source>
        <dbReference type="SAM" id="Phobius"/>
    </source>
</evidence>
<protein>
    <submittedName>
        <fullName evidence="3">Uncharacterized protein</fullName>
    </submittedName>
</protein>
<dbReference type="Proteomes" id="UP000035068">
    <property type="component" value="Unassembled WGS sequence"/>
</dbReference>
<keyword evidence="4" id="KW-1185">Reference proteome</keyword>
<keyword evidence="2" id="KW-0732">Signal</keyword>
<keyword evidence="1" id="KW-0472">Membrane</keyword>
<evidence type="ECO:0000256" key="2">
    <source>
        <dbReference type="SAM" id="SignalP"/>
    </source>
</evidence>
<feature type="signal peptide" evidence="2">
    <location>
        <begin position="1"/>
        <end position="21"/>
    </location>
</feature>
<feature type="transmembrane region" description="Helical" evidence="1">
    <location>
        <begin position="31"/>
        <end position="59"/>
    </location>
</feature>
<dbReference type="RefSeq" id="WP_040095028.1">
    <property type="nucleotide sequence ID" value="NZ_JWJD01000001.1"/>
</dbReference>
<evidence type="ECO:0000313" key="3">
    <source>
        <dbReference type="EMBL" id="KIH77246.1"/>
    </source>
</evidence>
<reference evidence="3 4" key="1">
    <citation type="submission" date="2014-12" db="EMBL/GenBank/DDBJ databases">
        <title>Genomes of Geoalkalibacter ferrihydriticus and Geoalkalibacter subterraneus, two haloalkaliphilic metal-reducing members of the Geobacteraceae.</title>
        <authorList>
            <person name="Badalamenti J.P."/>
            <person name="Torres C.I."/>
            <person name="Krajmalnik-Brown R."/>
            <person name="Bond D.R."/>
        </authorList>
    </citation>
    <scope>NUCLEOTIDE SEQUENCE [LARGE SCALE GENOMIC DNA]</scope>
    <source>
        <strain evidence="3 4">DSM 17813</strain>
    </source>
</reference>
<sequence>MKATLLTSLALLLSFASPAFAAAGAQTHSGILVWAFIGFFGLIVVAQLVPAALILAGVVRSFAQGHQQLN</sequence>
<dbReference type="AlphaFoldDB" id="A0A0C2HJL3"/>
<keyword evidence="1" id="KW-1133">Transmembrane helix</keyword>
<proteinExistence type="predicted"/>
<gene>
    <name evidence="3" type="ORF">GFER_00280</name>
</gene>
<dbReference type="EMBL" id="JWJD01000001">
    <property type="protein sequence ID" value="KIH77246.1"/>
    <property type="molecule type" value="Genomic_DNA"/>
</dbReference>
<evidence type="ECO:0000313" key="4">
    <source>
        <dbReference type="Proteomes" id="UP000035068"/>
    </source>
</evidence>
<accession>A0A0C2HJL3</accession>
<keyword evidence="1" id="KW-0812">Transmembrane</keyword>